<dbReference type="SUPFAM" id="SSF53850">
    <property type="entry name" value="Periplasmic binding protein-like II"/>
    <property type="match status" value="1"/>
</dbReference>
<protein>
    <recommendedName>
        <fullName evidence="4">Tripartite tricarboxylate transporter substrate binding protein</fullName>
    </recommendedName>
</protein>
<comment type="caution">
    <text evidence="2">The sequence shown here is derived from an EMBL/GenBank/DDBJ whole genome shotgun (WGS) entry which is preliminary data.</text>
</comment>
<evidence type="ECO:0008006" key="4">
    <source>
        <dbReference type="Google" id="ProtNLM"/>
    </source>
</evidence>
<evidence type="ECO:0000256" key="1">
    <source>
        <dbReference type="ARBA" id="ARBA00006987"/>
    </source>
</evidence>
<sequence>MTITTAAQAQSPEEFFAGKTLRVVSSTGAGGTMDLYLLLFMKHAEKHLPEGTSLVLDHRTGGGGSIMANYIYNQARADGTEFGMPVPAIVSSTFTQPDATRYVPDEFTALGRLVDLPRVFVARTDSGITSFEDLRDAEGEITHGIMTVGTSLDQYMRIANEALGANFRAVAGYSGGGPTFLAMEQGEVQSTTAEPANLLANKWHLVESGDISVLGILGLEPVAGLEDYPNLLDLIDEDSPAYGKSLSVAQSAGIGLSLIAPPGVPEDRATYLREVFTATMTDPELLAEAEERSIPINYASGDWLQDLLGDAMNVDDDVRAWFASLVQ</sequence>
<accession>A0ABQ1QRF5</accession>
<dbReference type="Proteomes" id="UP000617355">
    <property type="component" value="Unassembled WGS sequence"/>
</dbReference>
<dbReference type="Gene3D" id="3.40.190.150">
    <property type="entry name" value="Bordetella uptake gene, domain 1"/>
    <property type="match status" value="1"/>
</dbReference>
<gene>
    <name evidence="2" type="ORF">GCM10011358_27660</name>
</gene>
<dbReference type="EMBL" id="BMGI01000004">
    <property type="protein sequence ID" value="GGD42281.1"/>
    <property type="molecule type" value="Genomic_DNA"/>
</dbReference>
<evidence type="ECO:0000313" key="2">
    <source>
        <dbReference type="EMBL" id="GGD42281.1"/>
    </source>
</evidence>
<dbReference type="InterPro" id="IPR005064">
    <property type="entry name" value="BUG"/>
</dbReference>
<comment type="similarity">
    <text evidence="1">Belongs to the UPF0065 (bug) family.</text>
</comment>
<name>A0ABQ1QRF5_9RHOB</name>
<dbReference type="PANTHER" id="PTHR42928">
    <property type="entry name" value="TRICARBOXYLATE-BINDING PROTEIN"/>
    <property type="match status" value="1"/>
</dbReference>
<dbReference type="Gene3D" id="3.40.190.10">
    <property type="entry name" value="Periplasmic binding protein-like II"/>
    <property type="match status" value="1"/>
</dbReference>
<reference evidence="3" key="1">
    <citation type="journal article" date="2019" name="Int. J. Syst. Evol. Microbiol.">
        <title>The Global Catalogue of Microorganisms (GCM) 10K type strain sequencing project: providing services to taxonomists for standard genome sequencing and annotation.</title>
        <authorList>
            <consortium name="The Broad Institute Genomics Platform"/>
            <consortium name="The Broad Institute Genome Sequencing Center for Infectious Disease"/>
            <person name="Wu L."/>
            <person name="Ma J."/>
        </authorList>
    </citation>
    <scope>NUCLEOTIDE SEQUENCE [LARGE SCALE GENOMIC DNA]</scope>
    <source>
        <strain evidence="3">CGMCC 1.12922</strain>
    </source>
</reference>
<evidence type="ECO:0000313" key="3">
    <source>
        <dbReference type="Proteomes" id="UP000617355"/>
    </source>
</evidence>
<dbReference type="InterPro" id="IPR042100">
    <property type="entry name" value="Bug_dom1"/>
</dbReference>
<keyword evidence="3" id="KW-1185">Reference proteome</keyword>
<dbReference type="RefSeq" id="WP_188528727.1">
    <property type="nucleotide sequence ID" value="NZ_BMGI01000004.1"/>
</dbReference>
<organism evidence="2 3">
    <name type="scientific">Sinisalibacter lacisalsi</name>
    <dbReference type="NCBI Taxonomy" id="1526570"/>
    <lineage>
        <taxon>Bacteria</taxon>
        <taxon>Pseudomonadati</taxon>
        <taxon>Pseudomonadota</taxon>
        <taxon>Alphaproteobacteria</taxon>
        <taxon>Rhodobacterales</taxon>
        <taxon>Roseobacteraceae</taxon>
        <taxon>Sinisalibacter</taxon>
    </lineage>
</organism>
<dbReference type="Pfam" id="PF03401">
    <property type="entry name" value="TctC"/>
    <property type="match status" value="1"/>
</dbReference>
<proteinExistence type="inferred from homology"/>
<dbReference type="PANTHER" id="PTHR42928:SF5">
    <property type="entry name" value="BLR1237 PROTEIN"/>
    <property type="match status" value="1"/>
</dbReference>